<evidence type="ECO:0000256" key="6">
    <source>
        <dbReference type="ARBA" id="ARBA00023136"/>
    </source>
</evidence>
<dbReference type="InterPro" id="IPR036640">
    <property type="entry name" value="ABC1_TM_sf"/>
</dbReference>
<protein>
    <submittedName>
        <fullName evidence="10">ABC transporter ATP-binding protein</fullName>
    </submittedName>
</protein>
<dbReference type="PANTHER" id="PTHR24221:SF654">
    <property type="entry name" value="ATP-BINDING CASSETTE SUB-FAMILY B MEMBER 6"/>
    <property type="match status" value="1"/>
</dbReference>
<name>A0ABN3PLA9_9ACTN</name>
<dbReference type="InterPro" id="IPR003439">
    <property type="entry name" value="ABC_transporter-like_ATP-bd"/>
</dbReference>
<evidence type="ECO:0000256" key="4">
    <source>
        <dbReference type="ARBA" id="ARBA00022840"/>
    </source>
</evidence>
<keyword evidence="5 7" id="KW-1133">Transmembrane helix</keyword>
<keyword evidence="6 7" id="KW-0472">Membrane</keyword>
<dbReference type="Pfam" id="PF00664">
    <property type="entry name" value="ABC_membrane"/>
    <property type="match status" value="1"/>
</dbReference>
<dbReference type="InterPro" id="IPR011527">
    <property type="entry name" value="ABC1_TM_dom"/>
</dbReference>
<dbReference type="GO" id="GO:0005524">
    <property type="term" value="F:ATP binding"/>
    <property type="evidence" value="ECO:0007669"/>
    <property type="project" value="UniProtKB-KW"/>
</dbReference>
<evidence type="ECO:0000256" key="2">
    <source>
        <dbReference type="ARBA" id="ARBA00022692"/>
    </source>
</evidence>
<dbReference type="Proteomes" id="UP001501509">
    <property type="component" value="Unassembled WGS sequence"/>
</dbReference>
<evidence type="ECO:0000256" key="7">
    <source>
        <dbReference type="SAM" id="Phobius"/>
    </source>
</evidence>
<feature type="transmembrane region" description="Helical" evidence="7">
    <location>
        <begin position="53"/>
        <end position="73"/>
    </location>
</feature>
<keyword evidence="4 10" id="KW-0067">ATP-binding</keyword>
<dbReference type="SMART" id="SM00382">
    <property type="entry name" value="AAA"/>
    <property type="match status" value="1"/>
</dbReference>
<evidence type="ECO:0000259" key="8">
    <source>
        <dbReference type="PROSITE" id="PS50893"/>
    </source>
</evidence>
<comment type="caution">
    <text evidence="10">The sequence shown here is derived from an EMBL/GenBank/DDBJ whole genome shotgun (WGS) entry which is preliminary data.</text>
</comment>
<evidence type="ECO:0000256" key="3">
    <source>
        <dbReference type="ARBA" id="ARBA00022741"/>
    </source>
</evidence>
<dbReference type="PROSITE" id="PS50893">
    <property type="entry name" value="ABC_TRANSPORTER_2"/>
    <property type="match status" value="1"/>
</dbReference>
<evidence type="ECO:0000256" key="1">
    <source>
        <dbReference type="ARBA" id="ARBA00004651"/>
    </source>
</evidence>
<dbReference type="Pfam" id="PF00005">
    <property type="entry name" value="ABC_tran"/>
    <property type="match status" value="1"/>
</dbReference>
<keyword evidence="2 7" id="KW-0812">Transmembrane</keyword>
<evidence type="ECO:0000313" key="10">
    <source>
        <dbReference type="EMBL" id="GAA2587461.1"/>
    </source>
</evidence>
<dbReference type="InterPro" id="IPR039421">
    <property type="entry name" value="Type_1_exporter"/>
</dbReference>
<dbReference type="Gene3D" id="1.20.1560.10">
    <property type="entry name" value="ABC transporter type 1, transmembrane domain"/>
    <property type="match status" value="1"/>
</dbReference>
<keyword evidence="3" id="KW-0547">Nucleotide-binding</keyword>
<dbReference type="PROSITE" id="PS00211">
    <property type="entry name" value="ABC_TRANSPORTER_1"/>
    <property type="match status" value="1"/>
</dbReference>
<gene>
    <name evidence="10" type="ORF">GCM10010411_20350</name>
</gene>
<dbReference type="InterPro" id="IPR003593">
    <property type="entry name" value="AAA+_ATPase"/>
</dbReference>
<dbReference type="EMBL" id="BAAATD010000002">
    <property type="protein sequence ID" value="GAA2587461.1"/>
    <property type="molecule type" value="Genomic_DNA"/>
</dbReference>
<feature type="transmembrane region" description="Helical" evidence="7">
    <location>
        <begin position="131"/>
        <end position="152"/>
    </location>
</feature>
<evidence type="ECO:0000256" key="5">
    <source>
        <dbReference type="ARBA" id="ARBA00022989"/>
    </source>
</evidence>
<dbReference type="SUPFAM" id="SSF52540">
    <property type="entry name" value="P-loop containing nucleoside triphosphate hydrolases"/>
    <property type="match status" value="1"/>
</dbReference>
<evidence type="ECO:0000313" key="11">
    <source>
        <dbReference type="Proteomes" id="UP001501509"/>
    </source>
</evidence>
<accession>A0ABN3PLA9</accession>
<organism evidence="10 11">
    <name type="scientific">Actinomadura fulvescens</name>
    <dbReference type="NCBI Taxonomy" id="46160"/>
    <lineage>
        <taxon>Bacteria</taxon>
        <taxon>Bacillati</taxon>
        <taxon>Actinomycetota</taxon>
        <taxon>Actinomycetes</taxon>
        <taxon>Streptosporangiales</taxon>
        <taxon>Thermomonosporaceae</taxon>
        <taxon>Actinomadura</taxon>
    </lineage>
</organism>
<dbReference type="Gene3D" id="3.40.50.300">
    <property type="entry name" value="P-loop containing nucleotide triphosphate hydrolases"/>
    <property type="match status" value="1"/>
</dbReference>
<proteinExistence type="predicted"/>
<dbReference type="InterPro" id="IPR027417">
    <property type="entry name" value="P-loop_NTPase"/>
</dbReference>
<feature type="transmembrane region" description="Helical" evidence="7">
    <location>
        <begin position="158"/>
        <end position="175"/>
    </location>
</feature>
<dbReference type="PANTHER" id="PTHR24221">
    <property type="entry name" value="ATP-BINDING CASSETTE SUB-FAMILY B"/>
    <property type="match status" value="1"/>
</dbReference>
<evidence type="ECO:0000259" key="9">
    <source>
        <dbReference type="PROSITE" id="PS50929"/>
    </source>
</evidence>
<dbReference type="PROSITE" id="PS50929">
    <property type="entry name" value="ABC_TM1F"/>
    <property type="match status" value="1"/>
</dbReference>
<feature type="transmembrane region" description="Helical" evidence="7">
    <location>
        <begin position="20"/>
        <end position="41"/>
    </location>
</feature>
<sequence>MITDLRLLLGPSRAHILTAYVAWTAVYGVLSGVAAALLVPVVEDLASGERDGIGTHLLTLAVVTLAAAVVRYAQTMRGSAAALETLSSMHQRLGDHLVSLPLGWFDSDRTGRLTRVATDGTMMITGIFAHLLAPLVIAVTAPVTVTIALFWYDWRLGLATALCVPVLALAFRFAGRSLARGEAHNHAADVEAGSRVIEFGRHQRVLRAFGRSVHGYRPLEGAIEGQRRTRRRTLGQAVVGLSMSGLAVQLAVTVLVLVLVRLTLDGAIAPAAAVALLALAFRFAGPLADVSEYAGAIRIAAADLRRLTDVLREQAMPEPEVSAPPHRPGRLELDHVTFGYRPETPVLRDFSLTVPPGSVTALVGPSGSGKTTVIRLVSRFWDVQHGAVRVGGADVRDLRTEDLIRQLALVFQDVYLFDDTLEANIRLGQPEATGTELAEAARLAGVDEIVARLPHGWLTQVGEGGVALSGGERQRVSIARALLKRAPIVLLDEATAALDPENERYLRRSFRRLARHSTVLLIAHRLDNVVDADQIVVVHDGRVAETGTHHSLLAAGGAYARLWHARTTGQGWRLTGGPAGGFTGRRAGGR</sequence>
<feature type="transmembrane region" description="Helical" evidence="7">
    <location>
        <begin position="237"/>
        <end position="260"/>
    </location>
</feature>
<feature type="domain" description="ABC transmembrane type-1" evidence="9">
    <location>
        <begin position="21"/>
        <end position="297"/>
    </location>
</feature>
<feature type="domain" description="ABC transporter" evidence="8">
    <location>
        <begin position="331"/>
        <end position="565"/>
    </location>
</feature>
<dbReference type="InterPro" id="IPR017871">
    <property type="entry name" value="ABC_transporter-like_CS"/>
</dbReference>
<dbReference type="RefSeq" id="WP_344539923.1">
    <property type="nucleotide sequence ID" value="NZ_BAAATD010000002.1"/>
</dbReference>
<comment type="subcellular location">
    <subcellularLocation>
        <location evidence="1">Cell membrane</location>
        <topology evidence="1">Multi-pass membrane protein</topology>
    </subcellularLocation>
</comment>
<dbReference type="SUPFAM" id="SSF90123">
    <property type="entry name" value="ABC transporter transmembrane region"/>
    <property type="match status" value="1"/>
</dbReference>
<keyword evidence="11" id="KW-1185">Reference proteome</keyword>
<reference evidence="10 11" key="1">
    <citation type="journal article" date="2019" name="Int. J. Syst. Evol. Microbiol.">
        <title>The Global Catalogue of Microorganisms (GCM) 10K type strain sequencing project: providing services to taxonomists for standard genome sequencing and annotation.</title>
        <authorList>
            <consortium name="The Broad Institute Genomics Platform"/>
            <consortium name="The Broad Institute Genome Sequencing Center for Infectious Disease"/>
            <person name="Wu L."/>
            <person name="Ma J."/>
        </authorList>
    </citation>
    <scope>NUCLEOTIDE SEQUENCE [LARGE SCALE GENOMIC DNA]</scope>
    <source>
        <strain evidence="10 11">JCM 6833</strain>
    </source>
</reference>